<gene>
    <name evidence="2" type="ORF">ORQ98_16370</name>
</gene>
<dbReference type="Pfam" id="PF03646">
    <property type="entry name" value="FlaG"/>
    <property type="match status" value="1"/>
</dbReference>
<keyword evidence="2" id="KW-0282">Flagellum</keyword>
<dbReference type="InterPro" id="IPR035924">
    <property type="entry name" value="FlaG-like_sf"/>
</dbReference>
<accession>A0ABT5UC19</accession>
<name>A0ABT5UC19_9GAMM</name>
<feature type="region of interest" description="Disordered" evidence="1">
    <location>
        <begin position="1"/>
        <end position="54"/>
    </location>
</feature>
<proteinExistence type="predicted"/>
<dbReference type="EMBL" id="JAPMOU010000021">
    <property type="protein sequence ID" value="MDE1463531.1"/>
    <property type="molecule type" value="Genomic_DNA"/>
</dbReference>
<protein>
    <submittedName>
        <fullName evidence="2">Flagellar protein FlaG</fullName>
    </submittedName>
</protein>
<comment type="caution">
    <text evidence="2">The sequence shown here is derived from an EMBL/GenBank/DDBJ whole genome shotgun (WGS) entry which is preliminary data.</text>
</comment>
<reference evidence="2 3" key="1">
    <citation type="submission" date="2022-11" db="EMBL/GenBank/DDBJ databases">
        <title>Spartinivicinus poritis sp. nov., isolated from scleractinian coral Porites lutea.</title>
        <authorList>
            <person name="Zhang G."/>
            <person name="Cai L."/>
            <person name="Wei Q."/>
        </authorList>
    </citation>
    <scope>NUCLEOTIDE SEQUENCE [LARGE SCALE GENOMIC DNA]</scope>
    <source>
        <strain evidence="2 3">A2-2</strain>
    </source>
</reference>
<keyword evidence="3" id="KW-1185">Reference proteome</keyword>
<keyword evidence="2" id="KW-0969">Cilium</keyword>
<dbReference type="PANTHER" id="PTHR37166">
    <property type="entry name" value="PROTEIN FLAG"/>
    <property type="match status" value="1"/>
</dbReference>
<organism evidence="2 3">
    <name type="scientific">Spartinivicinus poritis</name>
    <dbReference type="NCBI Taxonomy" id="2994640"/>
    <lineage>
        <taxon>Bacteria</taxon>
        <taxon>Pseudomonadati</taxon>
        <taxon>Pseudomonadota</taxon>
        <taxon>Gammaproteobacteria</taxon>
        <taxon>Oceanospirillales</taxon>
        <taxon>Zooshikellaceae</taxon>
        <taxon>Spartinivicinus</taxon>
    </lineage>
</organism>
<evidence type="ECO:0000313" key="2">
    <source>
        <dbReference type="EMBL" id="MDE1463531.1"/>
    </source>
</evidence>
<evidence type="ECO:0000256" key="1">
    <source>
        <dbReference type="SAM" id="MobiDB-lite"/>
    </source>
</evidence>
<keyword evidence="2" id="KW-0966">Cell projection</keyword>
<dbReference type="InterPro" id="IPR005186">
    <property type="entry name" value="FlaG"/>
</dbReference>
<evidence type="ECO:0000313" key="3">
    <source>
        <dbReference type="Proteomes" id="UP001528823"/>
    </source>
</evidence>
<sequence>MKEVDLTSPTLRMEAVTTKPSSLPPQVAASTKEVSETRKAASVKQDVSPSHAERAVNINTGDAKELQSSQQQKRQQVELAVTKLNEFVQAQQRDLRFDMDSASGRTVITVVDRKSEEVVRQIPDELALKLAQSLNVEDDIHLLNIRA</sequence>
<dbReference type="Proteomes" id="UP001528823">
    <property type="component" value="Unassembled WGS sequence"/>
</dbReference>
<dbReference type="RefSeq" id="WP_274689869.1">
    <property type="nucleotide sequence ID" value="NZ_JAPMOU010000021.1"/>
</dbReference>
<dbReference type="Gene3D" id="3.30.160.170">
    <property type="entry name" value="FlaG-like"/>
    <property type="match status" value="1"/>
</dbReference>
<dbReference type="PANTHER" id="PTHR37166:SF1">
    <property type="entry name" value="PROTEIN FLAG"/>
    <property type="match status" value="1"/>
</dbReference>
<dbReference type="SUPFAM" id="SSF160214">
    <property type="entry name" value="FlaG-like"/>
    <property type="match status" value="1"/>
</dbReference>